<keyword evidence="1" id="KW-1133">Transmembrane helix</keyword>
<dbReference type="GO" id="GO:0043683">
    <property type="term" value="P:type IV pilus assembly"/>
    <property type="evidence" value="ECO:0007669"/>
    <property type="project" value="InterPro"/>
</dbReference>
<evidence type="ECO:0000313" key="2">
    <source>
        <dbReference type="EMBL" id="THJ34057.1"/>
    </source>
</evidence>
<feature type="transmembrane region" description="Helical" evidence="1">
    <location>
        <begin position="7"/>
        <end position="28"/>
    </location>
</feature>
<dbReference type="PROSITE" id="PS00409">
    <property type="entry name" value="PROKAR_NTER_METHYL"/>
    <property type="match status" value="1"/>
</dbReference>
<dbReference type="SUPFAM" id="SSF54523">
    <property type="entry name" value="Pili subunits"/>
    <property type="match status" value="1"/>
</dbReference>
<name>A0A4S5BN38_9BURK</name>
<accession>A0A4S5BN38</accession>
<dbReference type="EMBL" id="SSWX01000008">
    <property type="protein sequence ID" value="THJ34057.1"/>
    <property type="molecule type" value="Genomic_DNA"/>
</dbReference>
<protein>
    <submittedName>
        <fullName evidence="2">Prepilin-type N-terminal cleavage/methylation domain-containing protein</fullName>
    </submittedName>
</protein>
<dbReference type="InterPro" id="IPR031982">
    <property type="entry name" value="PilE-like"/>
</dbReference>
<dbReference type="Gene3D" id="3.30.700.10">
    <property type="entry name" value="Glycoprotein, Type 4 Pilin"/>
    <property type="match status" value="1"/>
</dbReference>
<evidence type="ECO:0000313" key="3">
    <source>
        <dbReference type="Proteomes" id="UP000306236"/>
    </source>
</evidence>
<sequence length="136" mass="14962">MARKPKGFTLIEVMVVVVIVGILAAIAYPNYQEYIQRGRRAEARTGLLQAAQWLERAATAMGRYPQAEGFPSSMQSVPSGTYGIGYAPNDTGSTYTLTASRQGPQRHDRCGDFTLTENGQKGLKDSTQTVELCWNR</sequence>
<dbReference type="InterPro" id="IPR012902">
    <property type="entry name" value="N_methyl_site"/>
</dbReference>
<keyword evidence="3" id="KW-1185">Reference proteome</keyword>
<dbReference type="PANTHER" id="PTHR30093:SF47">
    <property type="entry name" value="TYPE IV PILUS NON-CORE MINOR PILIN PILE"/>
    <property type="match status" value="1"/>
</dbReference>
<dbReference type="Pfam" id="PF07963">
    <property type="entry name" value="N_methyl"/>
    <property type="match status" value="1"/>
</dbReference>
<gene>
    <name evidence="2" type="ORF">E8K88_07555</name>
</gene>
<proteinExistence type="predicted"/>
<dbReference type="AlphaFoldDB" id="A0A4S5BN38"/>
<reference evidence="2 3" key="1">
    <citation type="submission" date="2019-04" db="EMBL/GenBank/DDBJ databases">
        <title>Lampropedia sp YIM MLB12 draf genome.</title>
        <authorList>
            <person name="Wang Y.-X."/>
        </authorList>
    </citation>
    <scope>NUCLEOTIDE SEQUENCE [LARGE SCALE GENOMIC DNA]</scope>
    <source>
        <strain evidence="2 3">YIM MLB12</strain>
    </source>
</reference>
<dbReference type="InterPro" id="IPR045584">
    <property type="entry name" value="Pilin-like"/>
</dbReference>
<keyword evidence="1" id="KW-0472">Membrane</keyword>
<dbReference type="NCBIfam" id="TIGR02532">
    <property type="entry name" value="IV_pilin_GFxxxE"/>
    <property type="match status" value="1"/>
</dbReference>
<organism evidence="2 3">
    <name type="scientific">Lampropedia aestuarii</name>
    <dbReference type="NCBI Taxonomy" id="2562762"/>
    <lineage>
        <taxon>Bacteria</taxon>
        <taxon>Pseudomonadati</taxon>
        <taxon>Pseudomonadota</taxon>
        <taxon>Betaproteobacteria</taxon>
        <taxon>Burkholderiales</taxon>
        <taxon>Comamonadaceae</taxon>
        <taxon>Lampropedia</taxon>
    </lineage>
</organism>
<dbReference type="PANTHER" id="PTHR30093">
    <property type="entry name" value="GENERAL SECRETION PATHWAY PROTEIN G"/>
    <property type="match status" value="1"/>
</dbReference>
<dbReference type="OrthoDB" id="8592370at2"/>
<evidence type="ECO:0000256" key="1">
    <source>
        <dbReference type="SAM" id="Phobius"/>
    </source>
</evidence>
<comment type="caution">
    <text evidence="2">The sequence shown here is derived from an EMBL/GenBank/DDBJ whole genome shotgun (WGS) entry which is preliminary data.</text>
</comment>
<keyword evidence="1" id="KW-0812">Transmembrane</keyword>
<dbReference type="Pfam" id="PF16732">
    <property type="entry name" value="ComP_DUS"/>
    <property type="match status" value="1"/>
</dbReference>
<dbReference type="Proteomes" id="UP000306236">
    <property type="component" value="Unassembled WGS sequence"/>
</dbReference>